<evidence type="ECO:0000256" key="1">
    <source>
        <dbReference type="SAM" id="SignalP"/>
    </source>
</evidence>
<dbReference type="AlphaFoldDB" id="A0A840YRS2"/>
<feature type="signal peptide" evidence="1">
    <location>
        <begin position="1"/>
        <end position="19"/>
    </location>
</feature>
<sequence>MHIVVTFLIALLLSVPAAAQVQVQATPETSVKLEQWRSRWVLPVTIAGKPRRLLFDTAGGLTLLSRDTVTQAGCTPWGRLTGFRMFGDRGDTARCSEVAIELPGYRVAPPAVGLINLGKLNPLDAELDGLASLNMFDGKAITLDLASGELTIESEASLSHRVASMKALKVRLSREVQGLALAVLVEVPTSKGPVWMELDSGNGGTVLVGKHVAEFVGLDPNKQTKQRARFAIADGVEVQTADAFTPDIILDGNLGMPFLKNWIITLDLRRGLAWVAAAKRSAQQ</sequence>
<reference evidence="2 3" key="1">
    <citation type="submission" date="2020-08" db="EMBL/GenBank/DDBJ databases">
        <title>Genomic Encyclopedia of Type Strains, Phase IV (KMG-IV): sequencing the most valuable type-strain genomes for metagenomic binning, comparative biology and taxonomic classification.</title>
        <authorList>
            <person name="Goeker M."/>
        </authorList>
    </citation>
    <scope>NUCLEOTIDE SEQUENCE [LARGE SCALE GENOMIC DNA]</scope>
    <source>
        <strain evidence="2 3">DSM 26736</strain>
    </source>
</reference>
<keyword evidence="3" id="KW-1185">Reference proteome</keyword>
<accession>A0A840YRS2</accession>
<dbReference type="Proteomes" id="UP000527143">
    <property type="component" value="Unassembled WGS sequence"/>
</dbReference>
<dbReference type="EMBL" id="JACIJF010000016">
    <property type="protein sequence ID" value="MBB5712333.1"/>
    <property type="molecule type" value="Genomic_DNA"/>
</dbReference>
<protein>
    <recommendedName>
        <fullName evidence="4">Aspartyl protease</fullName>
    </recommendedName>
</protein>
<dbReference type="RefSeq" id="WP_184090709.1">
    <property type="nucleotide sequence ID" value="NZ_JACIJF010000016.1"/>
</dbReference>
<proteinExistence type="predicted"/>
<organism evidence="2 3">
    <name type="scientific">Sphingomonas xinjiangensis</name>
    <dbReference type="NCBI Taxonomy" id="643568"/>
    <lineage>
        <taxon>Bacteria</taxon>
        <taxon>Pseudomonadati</taxon>
        <taxon>Pseudomonadota</taxon>
        <taxon>Alphaproteobacteria</taxon>
        <taxon>Sphingomonadales</taxon>
        <taxon>Sphingomonadaceae</taxon>
        <taxon>Sphingomonas</taxon>
    </lineage>
</organism>
<comment type="caution">
    <text evidence="2">The sequence shown here is derived from an EMBL/GenBank/DDBJ whole genome shotgun (WGS) entry which is preliminary data.</text>
</comment>
<evidence type="ECO:0000313" key="3">
    <source>
        <dbReference type="Proteomes" id="UP000527143"/>
    </source>
</evidence>
<evidence type="ECO:0008006" key="4">
    <source>
        <dbReference type="Google" id="ProtNLM"/>
    </source>
</evidence>
<feature type="chain" id="PRO_5032741800" description="Aspartyl protease" evidence="1">
    <location>
        <begin position="20"/>
        <end position="284"/>
    </location>
</feature>
<gene>
    <name evidence="2" type="ORF">FHT02_003592</name>
</gene>
<keyword evidence="1" id="KW-0732">Signal</keyword>
<name>A0A840YRS2_9SPHN</name>
<evidence type="ECO:0000313" key="2">
    <source>
        <dbReference type="EMBL" id="MBB5712333.1"/>
    </source>
</evidence>